<feature type="region of interest" description="Disordered" evidence="6">
    <location>
        <begin position="1"/>
        <end position="54"/>
    </location>
</feature>
<evidence type="ECO:0000256" key="3">
    <source>
        <dbReference type="ARBA" id="ARBA00022771"/>
    </source>
</evidence>
<feature type="region of interest" description="Disordered" evidence="6">
    <location>
        <begin position="120"/>
        <end position="188"/>
    </location>
</feature>
<feature type="compositionally biased region" description="Basic and acidic residues" evidence="6">
    <location>
        <begin position="458"/>
        <end position="472"/>
    </location>
</feature>
<organism evidence="7">
    <name type="scientific">Cyprideis torosa</name>
    <dbReference type="NCBI Taxonomy" id="163714"/>
    <lineage>
        <taxon>Eukaryota</taxon>
        <taxon>Metazoa</taxon>
        <taxon>Ecdysozoa</taxon>
        <taxon>Arthropoda</taxon>
        <taxon>Crustacea</taxon>
        <taxon>Oligostraca</taxon>
        <taxon>Ostracoda</taxon>
        <taxon>Podocopa</taxon>
        <taxon>Podocopida</taxon>
        <taxon>Cytherocopina</taxon>
        <taxon>Cytheroidea</taxon>
        <taxon>Cytherideidae</taxon>
        <taxon>Cyprideis</taxon>
    </lineage>
</organism>
<evidence type="ECO:0000256" key="2">
    <source>
        <dbReference type="ARBA" id="ARBA00022763"/>
    </source>
</evidence>
<name>A0A7R8ZSF7_9CRUS</name>
<proteinExistence type="predicted"/>
<keyword evidence="1" id="KW-0479">Metal-binding</keyword>
<dbReference type="GO" id="GO:0008270">
    <property type="term" value="F:zinc ion binding"/>
    <property type="evidence" value="ECO:0007669"/>
    <property type="project" value="UniProtKB-KW"/>
</dbReference>
<accession>A0A7R8ZSF7</accession>
<feature type="region of interest" description="Disordered" evidence="6">
    <location>
        <begin position="511"/>
        <end position="566"/>
    </location>
</feature>
<evidence type="ECO:0000256" key="4">
    <source>
        <dbReference type="ARBA" id="ARBA00022833"/>
    </source>
</evidence>
<feature type="compositionally biased region" description="Basic and acidic residues" evidence="6">
    <location>
        <begin position="36"/>
        <end position="49"/>
    </location>
</feature>
<dbReference type="AlphaFoldDB" id="A0A7R8ZSF7"/>
<keyword evidence="3" id="KW-0863">Zinc-finger</keyword>
<dbReference type="GO" id="GO:0006281">
    <property type="term" value="P:DNA repair"/>
    <property type="evidence" value="ECO:0007669"/>
    <property type="project" value="UniProtKB-KW"/>
</dbReference>
<feature type="compositionally biased region" description="Basic residues" evidence="6">
    <location>
        <begin position="515"/>
        <end position="528"/>
    </location>
</feature>
<sequence length="600" mass="66032">MFEEGMDINMKKEMVQVLKDSKRQSEETSPAVPKKPRLETDAQQNKETDDLLTDDEDVTLVKRVMKPPYLDKQGRVVQQIIRIEKPAPSTSSAIGAFVAGVSNTVSNGLEGLKKSLAKTLSAEELSTESLSTSMKTRSQCSEGSTSPSLLTSSPGPSRPGRKAVVPGSIPFASTSQNDATAEQQETESNDLCMKVKGAMEKYYARYKSRTPSQRQVMSMGTPGCIQVPKTVAEAIENNEFLAMSPAQRLKFLEEQRAEYDAALCRFQTEMAYPNADKLIPLQRKRDFFGRRLDSGKDSLEITSSTRAGRARRYPSPTQATEFDLEEAMERIDIKRTKPGVKMSASVQKKEQSDSDDEFVNFLPPPSTSTSIYDHGKETSPLNTRSKRAQHAAAASTSQETSKESGQDPFDVLQQASGSTAKADVSPGLELAFFSDPADAIRKEAPNKLSFLSFPGRRSKIERTQPPQEERQNEAAAGDVSNVESVDNFGFLLDASEHDVLSSSRLKLTHSVLRGPRGRGRAKKLTVGRKTKEEEEDEEIQQISESESEAEEISEADAEAEKDAEEERVACPICSEQFLPNEINEHANECAESSISNVNSS</sequence>
<feature type="compositionally biased region" description="Basic and acidic residues" evidence="6">
    <location>
        <begin position="9"/>
        <end position="26"/>
    </location>
</feature>
<dbReference type="InterPro" id="IPR006642">
    <property type="entry name" value="Rad18_UBZ4"/>
</dbReference>
<dbReference type="PROSITE" id="PS51908">
    <property type="entry name" value="ZF_UBZ4"/>
    <property type="match status" value="1"/>
</dbReference>
<feature type="compositionally biased region" description="Acidic residues" evidence="6">
    <location>
        <begin position="533"/>
        <end position="557"/>
    </location>
</feature>
<feature type="compositionally biased region" description="Polar residues" evidence="6">
    <location>
        <begin position="171"/>
        <end position="183"/>
    </location>
</feature>
<feature type="compositionally biased region" description="Polar residues" evidence="6">
    <location>
        <begin position="134"/>
        <end position="143"/>
    </location>
</feature>
<evidence type="ECO:0000256" key="5">
    <source>
        <dbReference type="ARBA" id="ARBA00023204"/>
    </source>
</evidence>
<evidence type="ECO:0000313" key="7">
    <source>
        <dbReference type="EMBL" id="CAD7232699.1"/>
    </source>
</evidence>
<keyword evidence="2" id="KW-0227">DNA damage</keyword>
<keyword evidence="5" id="KW-0234">DNA repair</keyword>
<feature type="region of interest" description="Disordered" evidence="6">
    <location>
        <begin position="452"/>
        <end position="480"/>
    </location>
</feature>
<dbReference type="EMBL" id="OB665013">
    <property type="protein sequence ID" value="CAD7232699.1"/>
    <property type="molecule type" value="Genomic_DNA"/>
</dbReference>
<gene>
    <name evidence="7" type="ORF">CTOB1V02_LOCUS10531</name>
</gene>
<reference evidence="7" key="1">
    <citation type="submission" date="2020-11" db="EMBL/GenBank/DDBJ databases">
        <authorList>
            <person name="Tran Van P."/>
        </authorList>
    </citation>
    <scope>NUCLEOTIDE SEQUENCE</scope>
</reference>
<protein>
    <submittedName>
        <fullName evidence="7">Uncharacterized protein</fullName>
    </submittedName>
</protein>
<evidence type="ECO:0000256" key="1">
    <source>
        <dbReference type="ARBA" id="ARBA00022723"/>
    </source>
</evidence>
<feature type="compositionally biased region" description="Low complexity" evidence="6">
    <location>
        <begin position="144"/>
        <end position="155"/>
    </location>
</feature>
<evidence type="ECO:0000256" key="6">
    <source>
        <dbReference type="SAM" id="MobiDB-lite"/>
    </source>
</evidence>
<keyword evidence="4" id="KW-0862">Zinc</keyword>
<feature type="region of interest" description="Disordered" evidence="6">
    <location>
        <begin position="299"/>
        <end position="409"/>
    </location>
</feature>
<feature type="compositionally biased region" description="Low complexity" evidence="6">
    <location>
        <begin position="120"/>
        <end position="133"/>
    </location>
</feature>
<dbReference type="GO" id="GO:0003677">
    <property type="term" value="F:DNA binding"/>
    <property type="evidence" value="ECO:0007669"/>
    <property type="project" value="InterPro"/>
</dbReference>